<sequence length="433" mass="47409">MQPGNNPLTLPFPLSPLLLLNAAGGGVGDLGEGGFELSRYLFLGSLLFYREGGGMDLSKVGEKILSSVRSARSLGLLPSTSDRPEVPARAAAAAAVARVLAALPSDQRHNLSSSSEELSSIYGSTSRGPAVDELEKEFYEEDFDPVRYSLQQIPSEEKEPAYFEEKALKMVMEKENWQIMPPETIQVISFPGLVGDGAALIVSSNSSRARLLHDNKSVGPVGSGSKRGGFSYWLENGNPFQLKLNGSSEEYPDSFHPNGLATQGAGNTDMTTQHTKSSVNSGDVNHVNGTTLSEDENEDLHADFIDEDSQLPSRISRPSHARHHSSHGNNEDMTAQTGSSLSLLRLLDKYARLMQKLEIVNVEFFKGICQLFESFCIKPSGLNDSLPHKLKTALSRISQDCDQWIKLYIHFFFLPNIFGCIIYAYGCHPYQSS</sequence>
<name>A0AAW2Y312_9LAMI</name>
<accession>A0AAW2Y312</accession>
<feature type="region of interest" description="Disordered" evidence="1">
    <location>
        <begin position="108"/>
        <end position="128"/>
    </location>
</feature>
<dbReference type="GO" id="GO:0000149">
    <property type="term" value="F:SNARE binding"/>
    <property type="evidence" value="ECO:0007669"/>
    <property type="project" value="TreeGrafter"/>
</dbReference>
<evidence type="ECO:0000256" key="1">
    <source>
        <dbReference type="SAM" id="MobiDB-lite"/>
    </source>
</evidence>
<dbReference type="GO" id="GO:0005829">
    <property type="term" value="C:cytosol"/>
    <property type="evidence" value="ECO:0007669"/>
    <property type="project" value="GOC"/>
</dbReference>
<reference evidence="3" key="2">
    <citation type="journal article" date="2024" name="Plant">
        <title>Genomic evolution and insights into agronomic trait innovations of Sesamum species.</title>
        <authorList>
            <person name="Miao H."/>
            <person name="Wang L."/>
            <person name="Qu L."/>
            <person name="Liu H."/>
            <person name="Sun Y."/>
            <person name="Le M."/>
            <person name="Wang Q."/>
            <person name="Wei S."/>
            <person name="Zheng Y."/>
            <person name="Lin W."/>
            <person name="Duan Y."/>
            <person name="Cao H."/>
            <person name="Xiong S."/>
            <person name="Wang X."/>
            <person name="Wei L."/>
            <person name="Li C."/>
            <person name="Ma Q."/>
            <person name="Ju M."/>
            <person name="Zhao R."/>
            <person name="Li G."/>
            <person name="Mu C."/>
            <person name="Tian Q."/>
            <person name="Mei H."/>
            <person name="Zhang T."/>
            <person name="Gao T."/>
            <person name="Zhang H."/>
        </authorList>
    </citation>
    <scope>NUCLEOTIDE SEQUENCE</scope>
    <source>
        <tissue evidence="3">Leaf</tissue>
    </source>
</reference>
<feature type="signal peptide" evidence="2">
    <location>
        <begin position="1"/>
        <end position="28"/>
    </location>
</feature>
<evidence type="ECO:0000256" key="2">
    <source>
        <dbReference type="SAM" id="SignalP"/>
    </source>
</evidence>
<feature type="compositionally biased region" description="Polar residues" evidence="1">
    <location>
        <begin position="260"/>
        <end position="292"/>
    </location>
</feature>
<dbReference type="AlphaFoldDB" id="A0AAW2Y312"/>
<comment type="caution">
    <text evidence="3">The sequence shown here is derived from an EMBL/GenBank/DDBJ whole genome shotgun (WGS) entry which is preliminary data.</text>
</comment>
<proteinExistence type="predicted"/>
<protein>
    <submittedName>
        <fullName evidence="3">Uncharacterized protein</fullName>
    </submittedName>
</protein>
<gene>
    <name evidence="3" type="ORF">Slati_0638900</name>
</gene>
<evidence type="ECO:0000313" key="3">
    <source>
        <dbReference type="EMBL" id="KAL0460117.1"/>
    </source>
</evidence>
<feature type="chain" id="PRO_5043464195" evidence="2">
    <location>
        <begin position="29"/>
        <end position="433"/>
    </location>
</feature>
<feature type="region of interest" description="Disordered" evidence="1">
    <location>
        <begin position="244"/>
        <end position="336"/>
    </location>
</feature>
<dbReference type="GO" id="GO:0042147">
    <property type="term" value="P:retrograde transport, endosome to Golgi"/>
    <property type="evidence" value="ECO:0007669"/>
    <property type="project" value="InterPro"/>
</dbReference>
<dbReference type="GO" id="GO:0032456">
    <property type="term" value="P:endocytic recycling"/>
    <property type="evidence" value="ECO:0007669"/>
    <property type="project" value="InterPro"/>
</dbReference>
<dbReference type="PANTHER" id="PTHR13258">
    <property type="entry name" value="SYNDETIN"/>
    <property type="match status" value="1"/>
</dbReference>
<feature type="compositionally biased region" description="Low complexity" evidence="1">
    <location>
        <begin position="111"/>
        <end position="120"/>
    </location>
</feature>
<dbReference type="InterPro" id="IPR040047">
    <property type="entry name" value="VPS50"/>
</dbReference>
<feature type="compositionally biased region" description="Basic residues" evidence="1">
    <location>
        <begin position="317"/>
        <end position="326"/>
    </location>
</feature>
<dbReference type="GO" id="GO:1990745">
    <property type="term" value="C:EARP complex"/>
    <property type="evidence" value="ECO:0007669"/>
    <property type="project" value="InterPro"/>
</dbReference>
<reference evidence="3" key="1">
    <citation type="submission" date="2020-06" db="EMBL/GenBank/DDBJ databases">
        <authorList>
            <person name="Li T."/>
            <person name="Hu X."/>
            <person name="Zhang T."/>
            <person name="Song X."/>
            <person name="Zhang H."/>
            <person name="Dai N."/>
            <person name="Sheng W."/>
            <person name="Hou X."/>
            <person name="Wei L."/>
        </authorList>
    </citation>
    <scope>NUCLEOTIDE SEQUENCE</scope>
    <source>
        <strain evidence="3">KEN1</strain>
        <tissue evidence="3">Leaf</tissue>
    </source>
</reference>
<keyword evidence="2" id="KW-0732">Signal</keyword>
<organism evidence="3">
    <name type="scientific">Sesamum latifolium</name>
    <dbReference type="NCBI Taxonomy" id="2727402"/>
    <lineage>
        <taxon>Eukaryota</taxon>
        <taxon>Viridiplantae</taxon>
        <taxon>Streptophyta</taxon>
        <taxon>Embryophyta</taxon>
        <taxon>Tracheophyta</taxon>
        <taxon>Spermatophyta</taxon>
        <taxon>Magnoliopsida</taxon>
        <taxon>eudicotyledons</taxon>
        <taxon>Gunneridae</taxon>
        <taxon>Pentapetalae</taxon>
        <taxon>asterids</taxon>
        <taxon>lamiids</taxon>
        <taxon>Lamiales</taxon>
        <taxon>Pedaliaceae</taxon>
        <taxon>Sesamum</taxon>
    </lineage>
</organism>
<dbReference type="PANTHER" id="PTHR13258:SF0">
    <property type="entry name" value="SYNDETIN"/>
    <property type="match status" value="1"/>
</dbReference>
<dbReference type="EMBL" id="JACGWN010000002">
    <property type="protein sequence ID" value="KAL0460117.1"/>
    <property type="molecule type" value="Genomic_DNA"/>
</dbReference>